<organism evidence="1">
    <name type="scientific">Musa acuminata subsp. malaccensis</name>
    <name type="common">Wild banana</name>
    <name type="synonym">Musa malaccensis</name>
    <dbReference type="NCBI Taxonomy" id="214687"/>
    <lineage>
        <taxon>Eukaryota</taxon>
        <taxon>Viridiplantae</taxon>
        <taxon>Streptophyta</taxon>
        <taxon>Embryophyta</taxon>
        <taxon>Tracheophyta</taxon>
        <taxon>Spermatophyta</taxon>
        <taxon>Magnoliopsida</taxon>
        <taxon>Liliopsida</taxon>
        <taxon>Zingiberales</taxon>
        <taxon>Musaceae</taxon>
        <taxon>Musa</taxon>
    </lineage>
</organism>
<name>A0A8D7AN95_MUSAM</name>
<sequence length="102" mass="11986">SFESVSFFFSGWFSRNGRQHAVSLRRCKRRTTHAAVFEIIVDPCQQVHDRLVRFHRRRRGWSWSLALFRFVSASLASSWQWNLLTPSSLGIERYGDSGSYIM</sequence>
<gene>
    <name evidence="1" type="ORF">GSMUA_318200.1</name>
</gene>
<accession>A0A8D7AN95</accession>
<reference evidence="1" key="1">
    <citation type="submission" date="2021-03" db="EMBL/GenBank/DDBJ databases">
        <authorList>
            <consortium name="Genoscope - CEA"/>
            <person name="William W."/>
        </authorList>
    </citation>
    <scope>NUCLEOTIDE SEQUENCE</scope>
    <source>
        <strain evidence="1">Doubled-haploid Pahang</strain>
    </source>
</reference>
<protein>
    <submittedName>
        <fullName evidence="1">(wild Malaysian banana) hypothetical protein</fullName>
    </submittedName>
</protein>
<dbReference type="EMBL" id="HG996476">
    <property type="protein sequence ID" value="CAG1853594.1"/>
    <property type="molecule type" value="Genomic_DNA"/>
</dbReference>
<feature type="non-terminal residue" evidence="1">
    <location>
        <position position="1"/>
    </location>
</feature>
<proteinExistence type="predicted"/>
<dbReference type="AlphaFoldDB" id="A0A8D7AN95"/>
<evidence type="ECO:0000313" key="1">
    <source>
        <dbReference type="EMBL" id="CAG1853594.1"/>
    </source>
</evidence>